<dbReference type="EMBL" id="JACEFF010000442">
    <property type="protein sequence ID" value="KAH9637577.1"/>
    <property type="molecule type" value="Genomic_DNA"/>
</dbReference>
<feature type="region of interest" description="Disordered" evidence="1">
    <location>
        <begin position="1"/>
        <end position="36"/>
    </location>
</feature>
<reference evidence="2" key="1">
    <citation type="journal article" date="2021" name="G3 (Bethesda)">
        <title>Genome and transcriptome analysis of the beet armyworm Spodoptera exigua reveals targets for pest control. .</title>
        <authorList>
            <person name="Simon S."/>
            <person name="Breeschoten T."/>
            <person name="Jansen H.J."/>
            <person name="Dirks R.P."/>
            <person name="Schranz M.E."/>
            <person name="Ros V.I.D."/>
        </authorList>
    </citation>
    <scope>NUCLEOTIDE SEQUENCE</scope>
    <source>
        <strain evidence="2">TB_SE_WUR_2020</strain>
    </source>
</reference>
<sequence>MGGSAPHGDKEGHGKGKDKGKKKGKGKGKGDLPDEFDEWAQTMPVVPTRYWDKDKKRKLKLYKFDKKQYIFNKMNPVTKPKPSPWPIEYGWEIDYHW</sequence>
<protein>
    <submittedName>
        <fullName evidence="2">Uncharacterized protein</fullName>
    </submittedName>
</protein>
<organism evidence="2 3">
    <name type="scientific">Spodoptera exigua</name>
    <name type="common">Beet armyworm</name>
    <name type="synonym">Noctua fulgens</name>
    <dbReference type="NCBI Taxonomy" id="7107"/>
    <lineage>
        <taxon>Eukaryota</taxon>
        <taxon>Metazoa</taxon>
        <taxon>Ecdysozoa</taxon>
        <taxon>Arthropoda</taxon>
        <taxon>Hexapoda</taxon>
        <taxon>Insecta</taxon>
        <taxon>Pterygota</taxon>
        <taxon>Neoptera</taxon>
        <taxon>Endopterygota</taxon>
        <taxon>Lepidoptera</taxon>
        <taxon>Glossata</taxon>
        <taxon>Ditrysia</taxon>
        <taxon>Noctuoidea</taxon>
        <taxon>Noctuidae</taxon>
        <taxon>Amphipyrinae</taxon>
        <taxon>Spodoptera</taxon>
    </lineage>
</organism>
<accession>A0A922SGK3</accession>
<feature type="compositionally biased region" description="Basic and acidic residues" evidence="1">
    <location>
        <begin position="7"/>
        <end position="17"/>
    </location>
</feature>
<comment type="caution">
    <text evidence="2">The sequence shown here is derived from an EMBL/GenBank/DDBJ whole genome shotgun (WGS) entry which is preliminary data.</text>
</comment>
<name>A0A922SGK3_SPOEX</name>
<evidence type="ECO:0000256" key="1">
    <source>
        <dbReference type="SAM" id="MobiDB-lite"/>
    </source>
</evidence>
<evidence type="ECO:0000313" key="2">
    <source>
        <dbReference type="EMBL" id="KAH9637577.1"/>
    </source>
</evidence>
<evidence type="ECO:0000313" key="3">
    <source>
        <dbReference type="Proteomes" id="UP000814243"/>
    </source>
</evidence>
<dbReference type="Proteomes" id="UP000814243">
    <property type="component" value="Unassembled WGS sequence"/>
</dbReference>
<proteinExistence type="predicted"/>
<gene>
    <name evidence="2" type="ORF">HF086_014217</name>
</gene>
<dbReference type="AlphaFoldDB" id="A0A922SGK3"/>
<feature type="compositionally biased region" description="Basic residues" evidence="1">
    <location>
        <begin position="18"/>
        <end position="27"/>
    </location>
</feature>